<name>A0A494X877_9BURK</name>
<dbReference type="OrthoDB" id="9775880at2"/>
<dbReference type="RefSeq" id="WP_121090334.1">
    <property type="nucleotide sequence ID" value="NZ_RBZU01000014.1"/>
</dbReference>
<dbReference type="GO" id="GO:0003677">
    <property type="term" value="F:DNA binding"/>
    <property type="evidence" value="ECO:0007669"/>
    <property type="project" value="UniProtKB-KW"/>
</dbReference>
<dbReference type="InterPro" id="IPR002104">
    <property type="entry name" value="Integrase_catalytic"/>
</dbReference>
<organism evidence="6 7">
    <name type="scientific">Pararobbsia silviterrae</name>
    <dbReference type="NCBI Taxonomy" id="1792498"/>
    <lineage>
        <taxon>Bacteria</taxon>
        <taxon>Pseudomonadati</taxon>
        <taxon>Pseudomonadota</taxon>
        <taxon>Betaproteobacteria</taxon>
        <taxon>Burkholderiales</taxon>
        <taxon>Burkholderiaceae</taxon>
        <taxon>Pararobbsia</taxon>
    </lineage>
</organism>
<dbReference type="GO" id="GO:0015074">
    <property type="term" value="P:DNA integration"/>
    <property type="evidence" value="ECO:0007669"/>
    <property type="project" value="UniProtKB-KW"/>
</dbReference>
<accession>A0A494X877</accession>
<dbReference type="Gene3D" id="1.10.443.10">
    <property type="entry name" value="Intergrase catalytic core"/>
    <property type="match status" value="1"/>
</dbReference>
<evidence type="ECO:0000256" key="1">
    <source>
        <dbReference type="ARBA" id="ARBA00008857"/>
    </source>
</evidence>
<feature type="domain" description="Tyr recombinase" evidence="5">
    <location>
        <begin position="213"/>
        <end position="405"/>
    </location>
</feature>
<gene>
    <name evidence="6" type="ORF">D7S86_24530</name>
</gene>
<dbReference type="Gene3D" id="3.30.160.390">
    <property type="entry name" value="Integrase, DNA-binding domain"/>
    <property type="match status" value="1"/>
</dbReference>
<dbReference type="Pfam" id="PF00589">
    <property type="entry name" value="Phage_integrase"/>
    <property type="match status" value="1"/>
</dbReference>
<evidence type="ECO:0000259" key="5">
    <source>
        <dbReference type="PROSITE" id="PS51898"/>
    </source>
</evidence>
<dbReference type="InterPro" id="IPR038488">
    <property type="entry name" value="Integrase_DNA-bd_sf"/>
</dbReference>
<dbReference type="InterPro" id="IPR010998">
    <property type="entry name" value="Integrase_recombinase_N"/>
</dbReference>
<reference evidence="6 7" key="1">
    <citation type="submission" date="2018-10" db="EMBL/GenBank/DDBJ databases">
        <title>Robbsia sp. DHC34, isolated from soil.</title>
        <authorList>
            <person name="Gao Z.-H."/>
            <person name="Qiu L.-H."/>
        </authorList>
    </citation>
    <scope>NUCLEOTIDE SEQUENCE [LARGE SCALE GENOMIC DNA]</scope>
    <source>
        <strain evidence="6 7">DHC34</strain>
    </source>
</reference>
<evidence type="ECO:0000256" key="3">
    <source>
        <dbReference type="ARBA" id="ARBA00023125"/>
    </source>
</evidence>
<evidence type="ECO:0000256" key="2">
    <source>
        <dbReference type="ARBA" id="ARBA00022908"/>
    </source>
</evidence>
<dbReference type="InterPro" id="IPR050808">
    <property type="entry name" value="Phage_Integrase"/>
</dbReference>
<evidence type="ECO:0000313" key="7">
    <source>
        <dbReference type="Proteomes" id="UP000270342"/>
    </source>
</evidence>
<comment type="caution">
    <text evidence="6">The sequence shown here is derived from an EMBL/GenBank/DDBJ whole genome shotgun (WGS) entry which is preliminary data.</text>
</comment>
<dbReference type="InterPro" id="IPR013762">
    <property type="entry name" value="Integrase-like_cat_sf"/>
</dbReference>
<dbReference type="Gene3D" id="1.10.150.130">
    <property type="match status" value="1"/>
</dbReference>
<dbReference type="Pfam" id="PF13356">
    <property type="entry name" value="Arm-DNA-bind_3"/>
    <property type="match status" value="1"/>
</dbReference>
<evidence type="ECO:0000313" key="6">
    <source>
        <dbReference type="EMBL" id="RKP46660.1"/>
    </source>
</evidence>
<protein>
    <submittedName>
        <fullName evidence="6">Site-specific integrase</fullName>
    </submittedName>
</protein>
<dbReference type="GO" id="GO:0006310">
    <property type="term" value="P:DNA recombination"/>
    <property type="evidence" value="ECO:0007669"/>
    <property type="project" value="UniProtKB-KW"/>
</dbReference>
<evidence type="ECO:0000256" key="4">
    <source>
        <dbReference type="ARBA" id="ARBA00023172"/>
    </source>
</evidence>
<dbReference type="SUPFAM" id="SSF56349">
    <property type="entry name" value="DNA breaking-rejoining enzymes"/>
    <property type="match status" value="1"/>
</dbReference>
<keyword evidence="2" id="KW-0229">DNA integration</keyword>
<dbReference type="PANTHER" id="PTHR30629:SF2">
    <property type="entry name" value="PROPHAGE INTEGRASE INTS-RELATED"/>
    <property type="match status" value="1"/>
</dbReference>
<proteinExistence type="inferred from homology"/>
<sequence length="422" mass="47662">MRFDARAAKLLQPQTHMTIDGSPGLRLEASATRKSWIYRYKSPISGLMKQTKIGAWPNMSVAAAITEWEKLRELRDAGIEPGGDKRKTSADMVPQTSRYTVEQVCRAYLVGHVEVSRKSKGAAEIARMFRTMLDDVKDLDASSVTRSQAFDLLESHRSRPVQAQKLRAELGAAWDYALDAGRLPDTTPNWWRQILRGKLRSTGKTIAGERVGSVKRVLSDAEVGELIRWLPNFSDLLSDALTLYFWTGTRGGEIVAMEGAEIADEPDGLWWTIPKAKTKNARRDRATDLRVPLIGRAEAIVRKRKSHFGDRYLFPVGFDGHSPQNTIQTQVYYHQPYSNTRPKMRRPRLTVSHWTPHDIRRTVRTMLAAMDCRDDVAEAVLGHVQPGVKGVYNRHSYDKQRREWLTKLSAHLETLASTGAAS</sequence>
<dbReference type="InterPro" id="IPR025166">
    <property type="entry name" value="Integrase_DNA_bind_dom"/>
</dbReference>
<comment type="similarity">
    <text evidence="1">Belongs to the 'phage' integrase family.</text>
</comment>
<dbReference type="CDD" id="cd00801">
    <property type="entry name" value="INT_P4_C"/>
    <property type="match status" value="1"/>
</dbReference>
<dbReference type="PANTHER" id="PTHR30629">
    <property type="entry name" value="PROPHAGE INTEGRASE"/>
    <property type="match status" value="1"/>
</dbReference>
<keyword evidence="3" id="KW-0238">DNA-binding</keyword>
<dbReference type="AlphaFoldDB" id="A0A494X877"/>
<dbReference type="PROSITE" id="PS51898">
    <property type="entry name" value="TYR_RECOMBINASE"/>
    <property type="match status" value="1"/>
</dbReference>
<keyword evidence="7" id="KW-1185">Reference proteome</keyword>
<keyword evidence="4" id="KW-0233">DNA recombination</keyword>
<dbReference type="EMBL" id="RBZU01000014">
    <property type="protein sequence ID" value="RKP46660.1"/>
    <property type="molecule type" value="Genomic_DNA"/>
</dbReference>
<dbReference type="InterPro" id="IPR011010">
    <property type="entry name" value="DNA_brk_join_enz"/>
</dbReference>
<dbReference type="Proteomes" id="UP000270342">
    <property type="component" value="Unassembled WGS sequence"/>
</dbReference>